<comment type="subunit">
    <text evidence="10">Monomer.</text>
</comment>
<comment type="caution">
    <text evidence="16">The sequence shown here is derived from an EMBL/GenBank/DDBJ whole genome shotgun (WGS) entry which is preliminary data.</text>
</comment>
<dbReference type="SUPFAM" id="SSF64158">
    <property type="entry name" value="2,3-Bisphosphoglycerate-independent phosphoglycerate mutase, substrate-binding domain"/>
    <property type="match status" value="1"/>
</dbReference>
<dbReference type="FunFam" id="3.40.1450.10:FF:000002">
    <property type="entry name" value="2,3-bisphosphoglycerate-independent phosphoglycerate mutase"/>
    <property type="match status" value="1"/>
</dbReference>
<evidence type="ECO:0000256" key="2">
    <source>
        <dbReference type="ARBA" id="ARBA00001936"/>
    </source>
</evidence>
<dbReference type="GO" id="GO:0005829">
    <property type="term" value="C:cytosol"/>
    <property type="evidence" value="ECO:0007669"/>
    <property type="project" value="TreeGrafter"/>
</dbReference>
<feature type="binding site" evidence="13">
    <location>
        <position position="478"/>
    </location>
    <ligand>
        <name>Mn(2+)</name>
        <dbReference type="ChEBI" id="CHEBI:29035"/>
        <label>2</label>
    </ligand>
</feature>
<dbReference type="GO" id="GO:0004619">
    <property type="term" value="F:phosphoglycerate mutase activity"/>
    <property type="evidence" value="ECO:0007669"/>
    <property type="project" value="UniProtKB-UniRule"/>
</dbReference>
<comment type="similarity">
    <text evidence="5 10">Belongs to the BPG-independent phosphoglycerate mutase family.</text>
</comment>
<evidence type="ECO:0000256" key="3">
    <source>
        <dbReference type="ARBA" id="ARBA00002315"/>
    </source>
</evidence>
<feature type="domain" description="BPG-independent PGAM N-terminal" evidence="15">
    <location>
        <begin position="86"/>
        <end position="330"/>
    </location>
</feature>
<evidence type="ECO:0000256" key="10">
    <source>
        <dbReference type="HAMAP-Rule" id="MF_01038"/>
    </source>
</evidence>
<dbReference type="InterPro" id="IPR006124">
    <property type="entry name" value="Metalloenzyme"/>
</dbReference>
<evidence type="ECO:0000256" key="12">
    <source>
        <dbReference type="PIRSR" id="PIRSR001492-2"/>
    </source>
</evidence>
<organism evidence="16 17">
    <name type="scientific">Candidatus Woesebacteria bacterium RBG_16_34_12</name>
    <dbReference type="NCBI Taxonomy" id="1802480"/>
    <lineage>
        <taxon>Bacteria</taxon>
        <taxon>Candidatus Woeseibacteriota</taxon>
    </lineage>
</organism>
<dbReference type="UniPathway" id="UPA00109">
    <property type="reaction ID" value="UER00186"/>
</dbReference>
<feature type="binding site" evidence="13">
    <location>
        <position position="497"/>
    </location>
    <ligand>
        <name>Mn(2+)</name>
        <dbReference type="ChEBI" id="CHEBI:29035"/>
        <label>1</label>
    </ligand>
</feature>
<dbReference type="InterPro" id="IPR005995">
    <property type="entry name" value="Pgm_bpd_ind"/>
</dbReference>
<dbReference type="PANTHER" id="PTHR31637">
    <property type="entry name" value="2,3-BISPHOSPHOGLYCERATE-INDEPENDENT PHOSPHOGLYCERATE MUTASE"/>
    <property type="match status" value="1"/>
</dbReference>
<evidence type="ECO:0000256" key="4">
    <source>
        <dbReference type="ARBA" id="ARBA00004798"/>
    </source>
</evidence>
<keyword evidence="9 10" id="KW-0413">Isomerase</keyword>
<name>A0A1F7XBL6_9BACT</name>
<reference evidence="16 17" key="1">
    <citation type="journal article" date="2016" name="Nat. Commun.">
        <title>Thousands of microbial genomes shed light on interconnected biogeochemical processes in an aquifer system.</title>
        <authorList>
            <person name="Anantharaman K."/>
            <person name="Brown C.T."/>
            <person name="Hug L.A."/>
            <person name="Sharon I."/>
            <person name="Castelle C.J."/>
            <person name="Probst A.J."/>
            <person name="Thomas B.C."/>
            <person name="Singh A."/>
            <person name="Wilkins M.J."/>
            <person name="Karaoz U."/>
            <person name="Brodie E.L."/>
            <person name="Williams K.H."/>
            <person name="Hubbard S.S."/>
            <person name="Banfield J.F."/>
        </authorList>
    </citation>
    <scope>NUCLEOTIDE SEQUENCE [LARGE SCALE GENOMIC DNA]</scope>
</reference>
<feature type="binding site" evidence="13">
    <location>
        <position position="441"/>
    </location>
    <ligand>
        <name>Mn(2+)</name>
        <dbReference type="ChEBI" id="CHEBI:29035"/>
        <label>1</label>
    </ligand>
</feature>
<dbReference type="EMBL" id="MGFS01000001">
    <property type="protein sequence ID" value="OGM12412.1"/>
    <property type="molecule type" value="Genomic_DNA"/>
</dbReference>
<comment type="pathway">
    <text evidence="4 10">Carbohydrate degradation; glycolysis; pyruvate from D-glyceraldehyde 3-phosphate: step 3/5.</text>
</comment>
<feature type="binding site" evidence="10 12">
    <location>
        <position position="195"/>
    </location>
    <ligand>
        <name>substrate</name>
    </ligand>
</feature>
<dbReference type="AlphaFoldDB" id="A0A1F7XBL6"/>
<dbReference type="Gene3D" id="3.40.1450.10">
    <property type="entry name" value="BPG-independent phosphoglycerate mutase, domain B"/>
    <property type="match status" value="1"/>
</dbReference>
<evidence type="ECO:0000256" key="13">
    <source>
        <dbReference type="PIRSR" id="PIRSR001492-3"/>
    </source>
</evidence>
<comment type="cofactor">
    <cofactor evidence="2">
        <name>Mn(2+)</name>
        <dbReference type="ChEBI" id="CHEBI:29035"/>
    </cofactor>
</comment>
<evidence type="ECO:0000256" key="5">
    <source>
        <dbReference type="ARBA" id="ARBA00008819"/>
    </source>
</evidence>
<sequence length="551" mass="61688">MNSSNKADFVILAILDGWGLAPDNRGNAITQADTPNINRFWLSCPHSQLTASGQAVGLPRGEEGSTETGHLNLGAGRIIYQELERINLSIADGTFFDNKILLASFNHIKKYNSNLHLMGLIGAGWVHSNIEHLFALIRLAKIQNINKVYLHLFTDGRDSPPTSALTYINMINDVIKREKLGKIASIMGRYWAMDRDKRWERTEKAYLALTKGEGAYVDSAESAIKSSYQLGKTDEFIEPALILDKKNKKVITVKDNDSIIFFNFRIDRPRQLSKAFLLENFTQEDVSWEYDPHSIKYEKTHLSTNGNNRNIFNRGKPLKNLYFVMMTEYSKQLVNAGAKVAFPPEVVTTPLGQVISLSGFRQLRIAESEKERFVTFYFNGLREEAFEKEERIIIPSPNVETYDLKPEMSALEITEQMIKKMKDKQYKLFVINYANPDMLGHTGNIGAAIKACEIVDKCIGKLANIVLATNGVLIITSDHGNAEDMIDLENNQIETEHSTNPVPFIAVAKKFIGKTVTLQSGILADVAPTILGLLNLPVPGDFTGRDLLATV</sequence>
<feature type="binding site" evidence="10 12">
    <location>
        <position position="127"/>
    </location>
    <ligand>
        <name>substrate</name>
    </ligand>
</feature>
<evidence type="ECO:0000256" key="11">
    <source>
        <dbReference type="NCBIfam" id="TIGR01307"/>
    </source>
</evidence>
<dbReference type="Gene3D" id="3.40.720.10">
    <property type="entry name" value="Alkaline Phosphatase, subunit A"/>
    <property type="match status" value="1"/>
</dbReference>
<evidence type="ECO:0000313" key="16">
    <source>
        <dbReference type="EMBL" id="OGM12412.1"/>
    </source>
</evidence>
<evidence type="ECO:0000256" key="7">
    <source>
        <dbReference type="ARBA" id="ARBA00023152"/>
    </source>
</evidence>
<dbReference type="GO" id="GO:0006096">
    <property type="term" value="P:glycolytic process"/>
    <property type="evidence" value="ECO:0007669"/>
    <property type="project" value="UniProtKB-UniRule"/>
</dbReference>
<evidence type="ECO:0000256" key="1">
    <source>
        <dbReference type="ARBA" id="ARBA00000370"/>
    </source>
</evidence>
<dbReference type="InterPro" id="IPR011258">
    <property type="entry name" value="BPG-indep_PGM_N"/>
</dbReference>
<dbReference type="GO" id="GO:0006007">
    <property type="term" value="P:glucose catabolic process"/>
    <property type="evidence" value="ECO:0007669"/>
    <property type="project" value="InterPro"/>
</dbReference>
<evidence type="ECO:0000256" key="9">
    <source>
        <dbReference type="ARBA" id="ARBA00023235"/>
    </source>
</evidence>
<evidence type="ECO:0000256" key="6">
    <source>
        <dbReference type="ARBA" id="ARBA00022723"/>
    </source>
</evidence>
<comment type="catalytic activity">
    <reaction evidence="1 10">
        <text>(2R)-2-phosphoglycerate = (2R)-3-phosphoglycerate</text>
        <dbReference type="Rhea" id="RHEA:15901"/>
        <dbReference type="ChEBI" id="CHEBI:58272"/>
        <dbReference type="ChEBI" id="CHEBI:58289"/>
        <dbReference type="EC" id="5.4.2.12"/>
    </reaction>
</comment>
<evidence type="ECO:0000256" key="8">
    <source>
        <dbReference type="ARBA" id="ARBA00023211"/>
    </source>
</evidence>
<gene>
    <name evidence="10" type="primary">gpmI</name>
    <name evidence="16" type="ORF">A2Z22_04535</name>
</gene>
<dbReference type="CDD" id="cd16010">
    <property type="entry name" value="iPGM"/>
    <property type="match status" value="1"/>
</dbReference>
<dbReference type="PANTHER" id="PTHR31637:SF0">
    <property type="entry name" value="2,3-BISPHOSPHOGLYCERATE-INDEPENDENT PHOSPHOGLYCERATE MUTASE"/>
    <property type="match status" value="1"/>
</dbReference>
<feature type="binding site" evidence="13">
    <location>
        <position position="437"/>
    </location>
    <ligand>
        <name>Mn(2+)</name>
        <dbReference type="ChEBI" id="CHEBI:29035"/>
        <label>1</label>
    </ligand>
</feature>
<protein>
    <recommendedName>
        <fullName evidence="10 11">2,3-bisphosphoglycerate-independent phosphoglycerate mutase</fullName>
        <shortName evidence="10">BPG-independent PGAM</shortName>
        <shortName evidence="10">Phosphoglyceromutase</shortName>
        <shortName evidence="10">iPGM</shortName>
        <ecNumber evidence="10 11">5.4.2.12</ecNumber>
    </recommendedName>
</protein>
<comment type="function">
    <text evidence="3 10">Catalyzes the interconversion of 2-phosphoglycerate and 3-phosphoglycerate.</text>
</comment>
<feature type="domain" description="Metalloenzyme" evidence="14">
    <location>
        <begin position="10"/>
        <end position="536"/>
    </location>
</feature>
<dbReference type="Pfam" id="PF06415">
    <property type="entry name" value="iPGM_N"/>
    <property type="match status" value="1"/>
</dbReference>
<dbReference type="PIRSF" id="PIRSF001492">
    <property type="entry name" value="IPGAM"/>
    <property type="match status" value="1"/>
</dbReference>
<dbReference type="Pfam" id="PF01676">
    <property type="entry name" value="Metalloenzyme"/>
    <property type="match status" value="1"/>
</dbReference>
<feature type="binding site" evidence="10 12">
    <location>
        <begin position="265"/>
        <end position="268"/>
    </location>
    <ligand>
        <name>substrate</name>
    </ligand>
</feature>
<feature type="binding site" evidence="13">
    <location>
        <position position="16"/>
    </location>
    <ligand>
        <name>Mn(2+)</name>
        <dbReference type="ChEBI" id="CHEBI:29035"/>
        <label>2</label>
    </ligand>
</feature>
<feature type="binding site" evidence="13">
    <location>
        <position position="479"/>
    </location>
    <ligand>
        <name>Mn(2+)</name>
        <dbReference type="ChEBI" id="CHEBI:29035"/>
        <label>2</label>
    </ligand>
</feature>
<keyword evidence="8 13" id="KW-0464">Manganese</keyword>
<evidence type="ECO:0000259" key="15">
    <source>
        <dbReference type="Pfam" id="PF06415"/>
    </source>
</evidence>
<feature type="binding site" evidence="10 12">
    <location>
        <position position="370"/>
    </location>
    <ligand>
        <name>substrate</name>
    </ligand>
</feature>
<keyword evidence="6 13" id="KW-0479">Metal-binding</keyword>
<comment type="caution">
    <text evidence="10">Lacks conserved residue(s) required for the propagation of feature annotation.</text>
</comment>
<dbReference type="InterPro" id="IPR036646">
    <property type="entry name" value="PGAM_B_sf"/>
</dbReference>
<dbReference type="HAMAP" id="MF_01038">
    <property type="entry name" value="GpmI"/>
    <property type="match status" value="1"/>
</dbReference>
<feature type="binding site" evidence="10 12">
    <location>
        <position position="189"/>
    </location>
    <ligand>
        <name>substrate</name>
    </ligand>
</feature>
<dbReference type="NCBIfam" id="TIGR01307">
    <property type="entry name" value="pgm_bpd_ind"/>
    <property type="match status" value="1"/>
</dbReference>
<dbReference type="GO" id="GO:0030145">
    <property type="term" value="F:manganese ion binding"/>
    <property type="evidence" value="ECO:0007669"/>
    <property type="project" value="InterPro"/>
</dbReference>
<keyword evidence="7 10" id="KW-0324">Glycolysis</keyword>
<dbReference type="Proteomes" id="UP000177053">
    <property type="component" value="Unassembled WGS sequence"/>
</dbReference>
<dbReference type="SUPFAM" id="SSF53649">
    <property type="entry name" value="Alkaline phosphatase-like"/>
    <property type="match status" value="1"/>
</dbReference>
<dbReference type="InterPro" id="IPR017850">
    <property type="entry name" value="Alkaline_phosphatase_core_sf"/>
</dbReference>
<dbReference type="EC" id="5.4.2.12" evidence="10 11"/>
<evidence type="ECO:0000313" key="17">
    <source>
        <dbReference type="Proteomes" id="UP000177053"/>
    </source>
</evidence>
<proteinExistence type="inferred from homology"/>
<accession>A0A1F7XBL6</accession>
<evidence type="ECO:0000259" key="14">
    <source>
        <dbReference type="Pfam" id="PF01676"/>
    </source>
</evidence>
<feature type="binding site" evidence="10 12">
    <location>
        <begin position="157"/>
        <end position="158"/>
    </location>
    <ligand>
        <name>substrate</name>
    </ligand>
</feature>